<evidence type="ECO:0000259" key="1">
    <source>
        <dbReference type="Pfam" id="PF11738"/>
    </source>
</evidence>
<dbReference type="InterPro" id="IPR037126">
    <property type="entry name" value="PdaC/RsiV-like_sf"/>
</dbReference>
<accession>A0A1F7GFU3</accession>
<dbReference type="EMBL" id="MFZI01000081">
    <property type="protein sequence ID" value="OGK17706.1"/>
    <property type="molecule type" value="Genomic_DNA"/>
</dbReference>
<proteinExistence type="predicted"/>
<dbReference type="AlphaFoldDB" id="A0A1F7GFU3"/>
<sequence length="118" mass="13223">MAHPNNYNEVFNYNLQNASLISLSTLFKPDSNYLQTLAEQARKDLLEQEKENPDAADFINEGTGPTADNFDLFLLDKDGLVLIFNPAAVAPDYFGTMKVTIPYGQIRSLFNPEFSSIL</sequence>
<gene>
    <name evidence="2" type="ORF">A2866_06000</name>
</gene>
<evidence type="ECO:0000313" key="2">
    <source>
        <dbReference type="EMBL" id="OGK17706.1"/>
    </source>
</evidence>
<dbReference type="Proteomes" id="UP000177026">
    <property type="component" value="Unassembled WGS sequence"/>
</dbReference>
<name>A0A1F7GFU3_9BACT</name>
<feature type="domain" description="DUF3298" evidence="1">
    <location>
        <begin position="25"/>
        <end position="103"/>
    </location>
</feature>
<organism evidence="2 3">
    <name type="scientific">Candidatus Roizmanbacteria bacterium RIFCSPHIGHO2_01_FULL_39_8</name>
    <dbReference type="NCBI Taxonomy" id="1802033"/>
    <lineage>
        <taxon>Bacteria</taxon>
        <taxon>Candidatus Roizmaniibacteriota</taxon>
    </lineage>
</organism>
<comment type="caution">
    <text evidence="2">The sequence shown here is derived from an EMBL/GenBank/DDBJ whole genome shotgun (WGS) entry which is preliminary data.</text>
</comment>
<dbReference type="Gene3D" id="3.90.640.20">
    <property type="entry name" value="Heat-shock cognate protein, ATPase"/>
    <property type="match status" value="1"/>
</dbReference>
<dbReference type="InterPro" id="IPR021729">
    <property type="entry name" value="DUF3298"/>
</dbReference>
<evidence type="ECO:0000313" key="3">
    <source>
        <dbReference type="Proteomes" id="UP000177026"/>
    </source>
</evidence>
<dbReference type="Pfam" id="PF11738">
    <property type="entry name" value="DUF3298"/>
    <property type="match status" value="1"/>
</dbReference>
<reference evidence="2 3" key="1">
    <citation type="journal article" date="2016" name="Nat. Commun.">
        <title>Thousands of microbial genomes shed light on interconnected biogeochemical processes in an aquifer system.</title>
        <authorList>
            <person name="Anantharaman K."/>
            <person name="Brown C.T."/>
            <person name="Hug L.A."/>
            <person name="Sharon I."/>
            <person name="Castelle C.J."/>
            <person name="Probst A.J."/>
            <person name="Thomas B.C."/>
            <person name="Singh A."/>
            <person name="Wilkins M.J."/>
            <person name="Karaoz U."/>
            <person name="Brodie E.L."/>
            <person name="Williams K.H."/>
            <person name="Hubbard S.S."/>
            <person name="Banfield J.F."/>
        </authorList>
    </citation>
    <scope>NUCLEOTIDE SEQUENCE [LARGE SCALE GENOMIC DNA]</scope>
</reference>
<protein>
    <recommendedName>
        <fullName evidence="1">DUF3298 domain-containing protein</fullName>
    </recommendedName>
</protein>